<sequence>MSESSGGQALAETPVSNNQIEVRLLFNSRDYTLSQLAGRIRDVESLMTLLLQGRNILRPRRPITPRQSGIRRVVAKRASRANLEHLKGFKIITRNFRGIVVNTRAYGTMPDVEVRVETVSLSSPLEIVLLVSGPIAVLTAIAKLLPKFIEVKNAWNNSRILRAESNLAVERLKLESEIVKLYASEVEGIDLENYAKLKNDHPSKQIVKGAVKALSNLDKAEVRD</sequence>
<accession>A0ABU0PI35</accession>
<comment type="caution">
    <text evidence="1">The sequence shown here is derived from an EMBL/GenBank/DDBJ whole genome shotgun (WGS) entry which is preliminary data.</text>
</comment>
<name>A0ABU0PI35_9MICC</name>
<dbReference type="EMBL" id="JAUSXB010000001">
    <property type="protein sequence ID" value="MDQ0672951.1"/>
    <property type="molecule type" value="Genomic_DNA"/>
</dbReference>
<reference evidence="1 2" key="1">
    <citation type="submission" date="2023-07" db="EMBL/GenBank/DDBJ databases">
        <title>Comparative genomics of wheat-associated soil bacteria to identify genetic determinants of phenazine resistance.</title>
        <authorList>
            <person name="Mouncey N."/>
        </authorList>
    </citation>
    <scope>NUCLEOTIDE SEQUENCE [LARGE SCALE GENOMIC DNA]</scope>
    <source>
        <strain evidence="1 2">W1I3</strain>
    </source>
</reference>
<gene>
    <name evidence="1" type="ORF">QFZ36_000512</name>
</gene>
<dbReference type="Proteomes" id="UP001236806">
    <property type="component" value="Unassembled WGS sequence"/>
</dbReference>
<protein>
    <submittedName>
        <fullName evidence="1">Uncharacterized protein</fullName>
    </submittedName>
</protein>
<evidence type="ECO:0000313" key="2">
    <source>
        <dbReference type="Proteomes" id="UP001236806"/>
    </source>
</evidence>
<dbReference type="RefSeq" id="WP_306633671.1">
    <property type="nucleotide sequence ID" value="NZ_JAUSXB010000001.1"/>
</dbReference>
<keyword evidence="2" id="KW-1185">Reference proteome</keyword>
<evidence type="ECO:0000313" key="1">
    <source>
        <dbReference type="EMBL" id="MDQ0672951.1"/>
    </source>
</evidence>
<proteinExistence type="predicted"/>
<organism evidence="1 2">
    <name type="scientific">Pseudarthrobacter siccitolerans</name>
    <dbReference type="NCBI Taxonomy" id="861266"/>
    <lineage>
        <taxon>Bacteria</taxon>
        <taxon>Bacillati</taxon>
        <taxon>Actinomycetota</taxon>
        <taxon>Actinomycetes</taxon>
        <taxon>Micrococcales</taxon>
        <taxon>Micrococcaceae</taxon>
        <taxon>Pseudarthrobacter</taxon>
    </lineage>
</organism>